<dbReference type="InterPro" id="IPR002347">
    <property type="entry name" value="SDR_fam"/>
</dbReference>
<dbReference type="EMBL" id="JAUKTV010000005">
    <property type="protein sequence ID" value="KAK0737342.1"/>
    <property type="molecule type" value="Genomic_DNA"/>
</dbReference>
<accession>A0AA40BN99</accession>
<evidence type="ECO:0000256" key="1">
    <source>
        <dbReference type="ARBA" id="ARBA00023002"/>
    </source>
</evidence>
<dbReference type="Gene3D" id="3.40.50.720">
    <property type="entry name" value="NAD(P)-binding Rossmann-like Domain"/>
    <property type="match status" value="1"/>
</dbReference>
<dbReference type="SUPFAM" id="SSF51735">
    <property type="entry name" value="NAD(P)-binding Rossmann-fold domains"/>
    <property type="match status" value="1"/>
</dbReference>
<evidence type="ECO:0000313" key="3">
    <source>
        <dbReference type="Proteomes" id="UP001172159"/>
    </source>
</evidence>
<reference evidence="2" key="1">
    <citation type="submission" date="2023-06" db="EMBL/GenBank/DDBJ databases">
        <title>Genome-scale phylogeny and comparative genomics of the fungal order Sordariales.</title>
        <authorList>
            <consortium name="Lawrence Berkeley National Laboratory"/>
            <person name="Hensen N."/>
            <person name="Bonometti L."/>
            <person name="Westerberg I."/>
            <person name="Brannstrom I.O."/>
            <person name="Guillou S."/>
            <person name="Cros-Aarteil S."/>
            <person name="Calhoun S."/>
            <person name="Haridas S."/>
            <person name="Kuo A."/>
            <person name="Mondo S."/>
            <person name="Pangilinan J."/>
            <person name="Riley R."/>
            <person name="Labutti K."/>
            <person name="Andreopoulos B."/>
            <person name="Lipzen A."/>
            <person name="Chen C."/>
            <person name="Yanf M."/>
            <person name="Daum C."/>
            <person name="Ng V."/>
            <person name="Clum A."/>
            <person name="Steindorff A."/>
            <person name="Ohm R."/>
            <person name="Martin F."/>
            <person name="Silar P."/>
            <person name="Natvig D."/>
            <person name="Lalanne C."/>
            <person name="Gautier V."/>
            <person name="Ament-Velasquez S.L."/>
            <person name="Kruys A."/>
            <person name="Hutchinson M.I."/>
            <person name="Powell A.J."/>
            <person name="Barry K."/>
            <person name="Miller A.N."/>
            <person name="Grigoriev I.V."/>
            <person name="Debuchy R."/>
            <person name="Gladieux P."/>
            <person name="Thoren M.H."/>
            <person name="Johannesson H."/>
        </authorList>
    </citation>
    <scope>NUCLEOTIDE SEQUENCE</scope>
    <source>
        <strain evidence="2">CBS 540.89</strain>
    </source>
</reference>
<dbReference type="Pfam" id="PF00106">
    <property type="entry name" value="adh_short"/>
    <property type="match status" value="1"/>
</dbReference>
<name>A0AA40BN99_9PEZI</name>
<keyword evidence="1" id="KW-0560">Oxidoreductase</keyword>
<gene>
    <name evidence="2" type="ORF">B0T21DRAFT_162636</name>
</gene>
<evidence type="ECO:0000313" key="2">
    <source>
        <dbReference type="EMBL" id="KAK0737342.1"/>
    </source>
</evidence>
<dbReference type="InterPro" id="IPR036291">
    <property type="entry name" value="NAD(P)-bd_dom_sf"/>
</dbReference>
<dbReference type="AlphaFoldDB" id="A0AA40BN99"/>
<dbReference type="Proteomes" id="UP001172159">
    <property type="component" value="Unassembled WGS sequence"/>
</dbReference>
<sequence>MPTQHSYHYRPRTRSFKSTAVFNGVVSSTMQKFGVSFCALIPWLYIISVNEEIFQGARNVIADELGQDKADRMVWMKCDLSDWRRVKEVAETIKRDSGRLDILVNNSGRGIMSAELTSYGVDKHMAVNHIGHVVHKTTRTSKLFDNLPSSLSPPFRLSTDTRFPTAALLPLHRQKSRLSHPDVVPNTNDLVHQPEETALGRGRRTEPAYHMRRFTLLEERISY</sequence>
<proteinExistence type="predicted"/>
<organism evidence="2 3">
    <name type="scientific">Apiosordaria backusii</name>
    <dbReference type="NCBI Taxonomy" id="314023"/>
    <lineage>
        <taxon>Eukaryota</taxon>
        <taxon>Fungi</taxon>
        <taxon>Dikarya</taxon>
        <taxon>Ascomycota</taxon>
        <taxon>Pezizomycotina</taxon>
        <taxon>Sordariomycetes</taxon>
        <taxon>Sordariomycetidae</taxon>
        <taxon>Sordariales</taxon>
        <taxon>Lasiosphaeriaceae</taxon>
        <taxon>Apiosordaria</taxon>
    </lineage>
</organism>
<keyword evidence="3" id="KW-1185">Reference proteome</keyword>
<protein>
    <submittedName>
        <fullName evidence="2">Uncharacterized protein</fullName>
    </submittedName>
</protein>
<comment type="caution">
    <text evidence="2">The sequence shown here is derived from an EMBL/GenBank/DDBJ whole genome shotgun (WGS) entry which is preliminary data.</text>
</comment>
<dbReference type="PANTHER" id="PTHR43157:SF31">
    <property type="entry name" value="PHOSPHATIDYLINOSITOL-GLYCAN BIOSYNTHESIS CLASS F PROTEIN"/>
    <property type="match status" value="1"/>
</dbReference>
<dbReference type="GO" id="GO:0016491">
    <property type="term" value="F:oxidoreductase activity"/>
    <property type="evidence" value="ECO:0007669"/>
    <property type="project" value="UniProtKB-KW"/>
</dbReference>
<dbReference type="PANTHER" id="PTHR43157">
    <property type="entry name" value="PHOSPHATIDYLINOSITOL-GLYCAN BIOSYNTHESIS CLASS F PROTEIN-RELATED"/>
    <property type="match status" value="1"/>
</dbReference>